<sequence length="87" mass="9648">GFKEEFRSKLTSYAEAFLQETVAVHFDQLDKVPIATGVGDVVMPSFSISMTSSTHAVPQKRVTSDSVSESQKEFLDLAYRMALLDMV</sequence>
<dbReference type="EMBL" id="JAUUIA010000652">
    <property type="protein sequence ID" value="MDP0971363.1"/>
    <property type="molecule type" value="Genomic_DNA"/>
</dbReference>
<evidence type="ECO:0000313" key="1">
    <source>
        <dbReference type="EMBL" id="MDP0971363.1"/>
    </source>
</evidence>
<evidence type="ECO:0000313" key="2">
    <source>
        <dbReference type="Proteomes" id="UP001244490"/>
    </source>
</evidence>
<gene>
    <name evidence="1" type="ORF">Q6294_30960</name>
</gene>
<organism evidence="1 2">
    <name type="scientific">Klebsiella pneumoniae</name>
    <dbReference type="NCBI Taxonomy" id="573"/>
    <lineage>
        <taxon>Bacteria</taxon>
        <taxon>Pseudomonadati</taxon>
        <taxon>Pseudomonadota</taxon>
        <taxon>Gammaproteobacteria</taxon>
        <taxon>Enterobacterales</taxon>
        <taxon>Enterobacteriaceae</taxon>
        <taxon>Klebsiella/Raoultella group</taxon>
        <taxon>Klebsiella</taxon>
        <taxon>Klebsiella pneumoniae complex</taxon>
    </lineage>
</organism>
<accession>A0AAW8AP74</accession>
<proteinExistence type="predicted"/>
<reference evidence="1" key="1">
    <citation type="submission" date="2023-07" db="EMBL/GenBank/DDBJ databases">
        <authorList>
            <person name="Peng Z."/>
        </authorList>
    </citation>
    <scope>NUCLEOTIDE SEQUENCE</scope>
    <source>
        <strain evidence="1">KP219</strain>
    </source>
</reference>
<feature type="non-terminal residue" evidence="1">
    <location>
        <position position="87"/>
    </location>
</feature>
<dbReference type="Proteomes" id="UP001244490">
    <property type="component" value="Unassembled WGS sequence"/>
</dbReference>
<feature type="non-terminal residue" evidence="1">
    <location>
        <position position="1"/>
    </location>
</feature>
<comment type="caution">
    <text evidence="1">The sequence shown here is derived from an EMBL/GenBank/DDBJ whole genome shotgun (WGS) entry which is preliminary data.</text>
</comment>
<dbReference type="AlphaFoldDB" id="A0AAW8AP74"/>
<protein>
    <submittedName>
        <fullName evidence="1">Uncharacterized protein</fullName>
    </submittedName>
</protein>
<name>A0AAW8AP74_KLEPN</name>